<evidence type="ECO:0000259" key="2">
    <source>
        <dbReference type="Pfam" id="PF25023"/>
    </source>
</evidence>
<feature type="domain" description="Teneurin-like YD-shell" evidence="2">
    <location>
        <begin position="267"/>
        <end position="393"/>
    </location>
</feature>
<sequence>MYDELARCTTYQDAEGGITRFWYNNDGQVVREIDPLGRERLTKWSFSNKVAETDALGRTVTFRRNRFGEVEEIQTSEGDICQYHYNGFGQATQSLLPEGESWQYIYDQQGQLCCIVNPQGLRQEYRYGARGERLRHILPDGTEWRYRYNAQLQVCEITAPDGGTTLLRQDILGRLRESQDPLGQTTCYRYGTHHASPAGSVSQIVLPDGVTPSIAYDSEKRIAALTDGAGKTTRYEYGGFDLLTGITRPDGQRLTFDYDKLTRLTRVTNAQGETYRYTRDTAGQVVSETDFTGRTVGYQYDAVGRRIWARHPDKRVICWQYSSRDQLVAQRTWRCEALCSVLVATVLYDYDSSGRLVKAENADAVVEFEYNDAGQLTAERLNGREINHQWDALKGTPRARQFGGPGLACCPGKKTTYDGSSRRDAFRQANKDAGIPMRQQPQSITEPNLLDGSGNKILNKNGQQIKTRQYEFVNGEGSSVFI</sequence>
<dbReference type="Gene3D" id="2.180.10.10">
    <property type="entry name" value="RHS repeat-associated core"/>
    <property type="match status" value="2"/>
</dbReference>
<gene>
    <name evidence="3" type="ORF">SIL20_07550</name>
</gene>
<name>A0AAJ2VWZ2_9ENTR</name>
<dbReference type="InterPro" id="IPR056823">
    <property type="entry name" value="TEN-like_YD-shell"/>
</dbReference>
<dbReference type="PANTHER" id="PTHR32305:SF15">
    <property type="entry name" value="PROTEIN RHSA-RELATED"/>
    <property type="match status" value="1"/>
</dbReference>
<proteinExistence type="predicted"/>
<accession>A0AAJ2VWZ2</accession>
<organism evidence="3 4">
    <name type="scientific">Scandinavium lactucae</name>
    <dbReference type="NCBI Taxonomy" id="3095028"/>
    <lineage>
        <taxon>Bacteria</taxon>
        <taxon>Pseudomonadati</taxon>
        <taxon>Pseudomonadota</taxon>
        <taxon>Gammaproteobacteria</taxon>
        <taxon>Enterobacterales</taxon>
        <taxon>Enterobacteriaceae</taxon>
        <taxon>Scandinavium</taxon>
    </lineage>
</organism>
<evidence type="ECO:0000313" key="3">
    <source>
        <dbReference type="EMBL" id="MDX6031358.1"/>
    </source>
</evidence>
<dbReference type="EMBL" id="JAWXRC010000022">
    <property type="protein sequence ID" value="MDX6031358.1"/>
    <property type="molecule type" value="Genomic_DNA"/>
</dbReference>
<feature type="domain" description="Teneurin-like YD-shell" evidence="2">
    <location>
        <begin position="2"/>
        <end position="190"/>
    </location>
</feature>
<dbReference type="InterPro" id="IPR006530">
    <property type="entry name" value="YD"/>
</dbReference>
<dbReference type="InterPro" id="IPR050708">
    <property type="entry name" value="T6SS_VgrG/RHS"/>
</dbReference>
<reference evidence="3" key="1">
    <citation type="submission" date="2023-11" db="EMBL/GenBank/DDBJ databases">
        <title>Scandinavium wanjuensis sp. nov., isolated from lettuce South Korea.</title>
        <authorList>
            <person name="Park J."/>
            <person name="Park S."/>
            <person name="Oh K.K."/>
            <person name="Cho G.S."/>
            <person name="Franz C.M.A.P."/>
        </authorList>
    </citation>
    <scope>NUCLEOTIDE SEQUENCE</scope>
    <source>
        <strain evidence="3">V105_12</strain>
    </source>
</reference>
<comment type="caution">
    <text evidence="3">The sequence shown here is derived from an EMBL/GenBank/DDBJ whole genome shotgun (WGS) entry which is preliminary data.</text>
</comment>
<evidence type="ECO:0000256" key="1">
    <source>
        <dbReference type="ARBA" id="ARBA00022737"/>
    </source>
</evidence>
<dbReference type="PANTHER" id="PTHR32305">
    <property type="match status" value="1"/>
</dbReference>
<dbReference type="Proteomes" id="UP001282336">
    <property type="component" value="Unassembled WGS sequence"/>
</dbReference>
<protein>
    <recommendedName>
        <fullName evidence="2">Teneurin-like YD-shell domain-containing protein</fullName>
    </recommendedName>
</protein>
<evidence type="ECO:0000313" key="4">
    <source>
        <dbReference type="Proteomes" id="UP001282336"/>
    </source>
</evidence>
<dbReference type="InterPro" id="IPR031325">
    <property type="entry name" value="RHS_repeat"/>
</dbReference>
<dbReference type="Pfam" id="PF05593">
    <property type="entry name" value="RHS_repeat"/>
    <property type="match status" value="1"/>
</dbReference>
<keyword evidence="1" id="KW-0677">Repeat</keyword>
<dbReference type="AlphaFoldDB" id="A0AAJ2VWZ2"/>
<dbReference type="Pfam" id="PF25023">
    <property type="entry name" value="TEN_YD-shell"/>
    <property type="match status" value="2"/>
</dbReference>
<dbReference type="NCBIfam" id="TIGR01643">
    <property type="entry name" value="YD_repeat_2x"/>
    <property type="match status" value="7"/>
</dbReference>